<sequence length="360" mass="40918">MALVVVANGNCCSNFNPSERGVASCYMRFSGSISKLRVNKYEILSSKFLRTPKSLRLNAEMQHEDSDKTGTNGRASKLVSTEELMRTWATPSQKARSTNGSVIFANGPKRVVNGTGVVKRMGVSLIPKTQMKQEADDLSFVNDLKILPSDENFRWSNENYNAWLRSIDIWSFIFSLRIRVLFDNAKWSYLRGFTEDKQKKRRQRTAAWCREKILQLGPTFIKLGQLSSTRSDLFPKEFVDELAKLQDRVPAFSPAKAKAFIKDELGSPVEVLFKDFEDRPIAAASLGQVHRAMLHNGEKVIVKVQRPGLKKLFDIDLSNLKLIAQYFQQSETFGGPTRDWIGIYDECSRLFFGIIHPEKC</sequence>
<reference evidence="3 4" key="1">
    <citation type="journal article" date="2020" name="Nat. Food">
        <title>A phased Vanilla planifolia genome enables genetic improvement of flavour and production.</title>
        <authorList>
            <person name="Hasing T."/>
            <person name="Tang H."/>
            <person name="Brym M."/>
            <person name="Khazi F."/>
            <person name="Huang T."/>
            <person name="Chambers A.H."/>
        </authorList>
    </citation>
    <scope>NUCLEOTIDE SEQUENCE [LARGE SCALE GENOMIC DNA]</scope>
    <source>
        <tissue evidence="3">Leaf</tissue>
    </source>
</reference>
<evidence type="ECO:0000256" key="1">
    <source>
        <dbReference type="ARBA" id="ARBA00009670"/>
    </source>
</evidence>
<dbReference type="InterPro" id="IPR011009">
    <property type="entry name" value="Kinase-like_dom_sf"/>
</dbReference>
<evidence type="ECO:0000313" key="3">
    <source>
        <dbReference type="EMBL" id="KAG0450209.1"/>
    </source>
</evidence>
<dbReference type="EMBL" id="JADCNL010000129">
    <property type="protein sequence ID" value="KAG0450209.1"/>
    <property type="molecule type" value="Genomic_DNA"/>
</dbReference>
<dbReference type="InterPro" id="IPR004147">
    <property type="entry name" value="ABC1_dom"/>
</dbReference>
<dbReference type="Pfam" id="PF03109">
    <property type="entry name" value="ABC1"/>
    <property type="match status" value="1"/>
</dbReference>
<dbReference type="SUPFAM" id="SSF56112">
    <property type="entry name" value="Protein kinase-like (PK-like)"/>
    <property type="match status" value="1"/>
</dbReference>
<dbReference type="GO" id="GO:1901031">
    <property type="term" value="P:regulation of response to reactive oxygen species"/>
    <property type="evidence" value="ECO:0007669"/>
    <property type="project" value="TreeGrafter"/>
</dbReference>
<keyword evidence="4" id="KW-1185">Reference proteome</keyword>
<dbReference type="GO" id="GO:0016020">
    <property type="term" value="C:membrane"/>
    <property type="evidence" value="ECO:0007669"/>
    <property type="project" value="GOC"/>
</dbReference>
<comment type="similarity">
    <text evidence="1">Belongs to the protein kinase superfamily. ADCK protein kinase family.</text>
</comment>
<proteinExistence type="inferred from homology"/>
<evidence type="ECO:0000259" key="2">
    <source>
        <dbReference type="Pfam" id="PF03109"/>
    </source>
</evidence>
<dbReference type="AlphaFoldDB" id="A0A835PDV8"/>
<comment type="caution">
    <text evidence="3">The sequence shown here is derived from an EMBL/GenBank/DDBJ whole genome shotgun (WGS) entry which is preliminary data.</text>
</comment>
<dbReference type="Proteomes" id="UP000636800">
    <property type="component" value="Unassembled WGS sequence"/>
</dbReference>
<feature type="domain" description="ABC1 atypical kinase-like" evidence="2">
    <location>
        <begin position="244"/>
        <end position="349"/>
    </location>
</feature>
<dbReference type="PANTHER" id="PTHR10566">
    <property type="entry name" value="CHAPERONE-ACTIVITY OF BC1 COMPLEX CABC1 -RELATED"/>
    <property type="match status" value="1"/>
</dbReference>
<organism evidence="3 4">
    <name type="scientific">Vanilla planifolia</name>
    <name type="common">Vanilla</name>
    <dbReference type="NCBI Taxonomy" id="51239"/>
    <lineage>
        <taxon>Eukaryota</taxon>
        <taxon>Viridiplantae</taxon>
        <taxon>Streptophyta</taxon>
        <taxon>Embryophyta</taxon>
        <taxon>Tracheophyta</taxon>
        <taxon>Spermatophyta</taxon>
        <taxon>Magnoliopsida</taxon>
        <taxon>Liliopsida</taxon>
        <taxon>Asparagales</taxon>
        <taxon>Orchidaceae</taxon>
        <taxon>Vanilloideae</taxon>
        <taxon>Vanilleae</taxon>
        <taxon>Vanilla</taxon>
    </lineage>
</organism>
<name>A0A835PDV8_VANPL</name>
<protein>
    <recommendedName>
        <fullName evidence="2">ABC1 atypical kinase-like domain-containing protein</fullName>
    </recommendedName>
</protein>
<evidence type="ECO:0000313" key="4">
    <source>
        <dbReference type="Proteomes" id="UP000636800"/>
    </source>
</evidence>
<accession>A0A835PDV8</accession>
<dbReference type="GO" id="GO:0046467">
    <property type="term" value="P:membrane lipid biosynthetic process"/>
    <property type="evidence" value="ECO:0007669"/>
    <property type="project" value="TreeGrafter"/>
</dbReference>
<gene>
    <name evidence="3" type="ORF">HPP92_027051</name>
</gene>
<dbReference type="PANTHER" id="PTHR10566:SF113">
    <property type="entry name" value="PROTEIN ACTIVITY OF BC1 COMPLEX KINASE 7, CHLOROPLASTIC"/>
    <property type="match status" value="1"/>
</dbReference>
<dbReference type="InterPro" id="IPR050154">
    <property type="entry name" value="UbiB_kinase"/>
</dbReference>